<dbReference type="GO" id="GO:0009252">
    <property type="term" value="P:peptidoglycan biosynthetic process"/>
    <property type="evidence" value="ECO:0007669"/>
    <property type="project" value="UniProtKB-UniRule"/>
</dbReference>
<reference evidence="18" key="2">
    <citation type="journal article" date="2021" name="PeerJ">
        <title>Extensive microbial diversity within the chicken gut microbiome revealed by metagenomics and culture.</title>
        <authorList>
            <person name="Gilroy R."/>
            <person name="Ravi A."/>
            <person name="Getino M."/>
            <person name="Pursley I."/>
            <person name="Horton D.L."/>
            <person name="Alikhan N.F."/>
            <person name="Baker D."/>
            <person name="Gharbi K."/>
            <person name="Hall N."/>
            <person name="Watson M."/>
            <person name="Adriaenssens E.M."/>
            <person name="Foster-Nyarko E."/>
            <person name="Jarju S."/>
            <person name="Secka A."/>
            <person name="Antonio M."/>
            <person name="Oren A."/>
            <person name="Chaudhuri R.R."/>
            <person name="La Ragione R."/>
            <person name="Hildebrand F."/>
            <person name="Pallen M.J."/>
        </authorList>
    </citation>
    <scope>NUCLEOTIDE SEQUENCE</scope>
    <source>
        <strain evidence="18">ChiHecec3B27-6122</strain>
    </source>
</reference>
<dbReference type="PANTHER" id="PTHR23132">
    <property type="entry name" value="D-ALANINE--D-ALANINE LIGASE"/>
    <property type="match status" value="1"/>
</dbReference>
<evidence type="ECO:0000259" key="17">
    <source>
        <dbReference type="PROSITE" id="PS50975"/>
    </source>
</evidence>
<dbReference type="GO" id="GO:0071555">
    <property type="term" value="P:cell wall organization"/>
    <property type="evidence" value="ECO:0007669"/>
    <property type="project" value="UniProtKB-KW"/>
</dbReference>
<evidence type="ECO:0000256" key="6">
    <source>
        <dbReference type="ARBA" id="ARBA00022840"/>
    </source>
</evidence>
<comment type="subcellular location">
    <subcellularLocation>
        <location evidence="12">Cytoplasm</location>
    </subcellularLocation>
</comment>
<dbReference type="InterPro" id="IPR011127">
    <property type="entry name" value="Dala_Dala_lig_N"/>
</dbReference>
<dbReference type="PROSITE" id="PS00843">
    <property type="entry name" value="DALA_DALA_LIGASE_1"/>
    <property type="match status" value="1"/>
</dbReference>
<feature type="binding site" evidence="14">
    <location>
        <position position="141"/>
    </location>
    <ligand>
        <name>ATP</name>
        <dbReference type="ChEBI" id="CHEBI:30616"/>
    </ligand>
</feature>
<evidence type="ECO:0000313" key="19">
    <source>
        <dbReference type="Proteomes" id="UP000886876"/>
    </source>
</evidence>
<keyword evidence="3 12" id="KW-0436">Ligase</keyword>
<keyword evidence="8 12" id="KW-0133">Cell shape</keyword>
<evidence type="ECO:0000256" key="1">
    <source>
        <dbReference type="ARBA" id="ARBA00001936"/>
    </source>
</evidence>
<comment type="pathway">
    <text evidence="12">Cell wall biogenesis; peptidoglycan biosynthesis.</text>
</comment>
<feature type="binding site" evidence="15">
    <location>
        <position position="315"/>
    </location>
    <ligand>
        <name>Mg(2+)</name>
        <dbReference type="ChEBI" id="CHEBI:18420"/>
        <label>2</label>
    </ligand>
</feature>
<keyword evidence="12" id="KW-0963">Cytoplasm</keyword>
<evidence type="ECO:0000256" key="12">
    <source>
        <dbReference type="HAMAP-Rule" id="MF_00047"/>
    </source>
</evidence>
<feature type="binding site" evidence="15">
    <location>
        <position position="313"/>
    </location>
    <ligand>
        <name>Mg(2+)</name>
        <dbReference type="ChEBI" id="CHEBI:18420"/>
        <label>1</label>
    </ligand>
</feature>
<dbReference type="GO" id="GO:0008716">
    <property type="term" value="F:D-alanine-D-alanine ligase activity"/>
    <property type="evidence" value="ECO:0007669"/>
    <property type="project" value="UniProtKB-UniRule"/>
</dbReference>
<feature type="binding site" evidence="15">
    <location>
        <position position="313"/>
    </location>
    <ligand>
        <name>Mg(2+)</name>
        <dbReference type="ChEBI" id="CHEBI:18420"/>
        <label>2</label>
    </ligand>
</feature>
<dbReference type="GO" id="GO:0005829">
    <property type="term" value="C:cytosol"/>
    <property type="evidence" value="ECO:0007669"/>
    <property type="project" value="TreeGrafter"/>
</dbReference>
<feature type="domain" description="ATP-grasp" evidence="17">
    <location>
        <begin position="145"/>
        <end position="346"/>
    </location>
</feature>
<feature type="active site" evidence="13">
    <location>
        <position position="324"/>
    </location>
</feature>
<dbReference type="Pfam" id="PF01820">
    <property type="entry name" value="Dala_Dala_lig_N"/>
    <property type="match status" value="1"/>
</dbReference>
<proteinExistence type="inferred from homology"/>
<keyword evidence="6 16" id="KW-0067">ATP-binding</keyword>
<dbReference type="PANTHER" id="PTHR23132:SF25">
    <property type="entry name" value="D-ALANINE--D-ALANINE LIGASE A"/>
    <property type="match status" value="1"/>
</dbReference>
<dbReference type="GO" id="GO:0005524">
    <property type="term" value="F:ATP binding"/>
    <property type="evidence" value="ECO:0007669"/>
    <property type="project" value="UniProtKB-UniRule"/>
</dbReference>
<feature type="binding site" evidence="14">
    <location>
        <begin position="312"/>
        <end position="313"/>
    </location>
    <ligand>
        <name>ATP</name>
        <dbReference type="ChEBI" id="CHEBI:30616"/>
    </ligand>
</feature>
<evidence type="ECO:0000256" key="15">
    <source>
        <dbReference type="PIRSR" id="PIRSR039102-3"/>
    </source>
</evidence>
<evidence type="ECO:0000256" key="13">
    <source>
        <dbReference type="PIRSR" id="PIRSR039102-1"/>
    </source>
</evidence>
<evidence type="ECO:0000256" key="10">
    <source>
        <dbReference type="ARBA" id="ARBA00023211"/>
    </source>
</evidence>
<dbReference type="SUPFAM" id="SSF52440">
    <property type="entry name" value="PreATP-grasp domain"/>
    <property type="match status" value="1"/>
</dbReference>
<keyword evidence="7 15" id="KW-0460">Magnesium</keyword>
<keyword evidence="4 15" id="KW-0479">Metal-binding</keyword>
<dbReference type="PIRSF" id="PIRSF039102">
    <property type="entry name" value="Ddl/VanB"/>
    <property type="match status" value="1"/>
</dbReference>
<comment type="function">
    <text evidence="12">Cell wall formation.</text>
</comment>
<evidence type="ECO:0000256" key="14">
    <source>
        <dbReference type="PIRSR" id="PIRSR039102-2"/>
    </source>
</evidence>
<evidence type="ECO:0000256" key="8">
    <source>
        <dbReference type="ARBA" id="ARBA00022960"/>
    </source>
</evidence>
<dbReference type="EC" id="6.3.2.4" evidence="12"/>
<dbReference type="InterPro" id="IPR013815">
    <property type="entry name" value="ATP_grasp_subdomain_1"/>
</dbReference>
<evidence type="ECO:0000313" key="18">
    <source>
        <dbReference type="EMBL" id="HIS96626.1"/>
    </source>
</evidence>
<evidence type="ECO:0000256" key="16">
    <source>
        <dbReference type="PROSITE-ProRule" id="PRU00409"/>
    </source>
</evidence>
<feature type="active site" evidence="13">
    <location>
        <position position="190"/>
    </location>
</feature>
<dbReference type="InterPro" id="IPR011761">
    <property type="entry name" value="ATP-grasp"/>
</dbReference>
<gene>
    <name evidence="18" type="primary">vanG</name>
    <name evidence="12" type="synonym">ddl</name>
    <name evidence="18" type="ORF">IAD42_01470</name>
</gene>
<dbReference type="InterPro" id="IPR000291">
    <property type="entry name" value="D-Ala_lig_Van_CS"/>
</dbReference>
<evidence type="ECO:0000256" key="4">
    <source>
        <dbReference type="ARBA" id="ARBA00022723"/>
    </source>
</evidence>
<dbReference type="GO" id="GO:0046872">
    <property type="term" value="F:metal ion binding"/>
    <property type="evidence" value="ECO:0007669"/>
    <property type="project" value="UniProtKB-KW"/>
</dbReference>
<dbReference type="Pfam" id="PF07478">
    <property type="entry name" value="Dala_Dala_lig_C"/>
    <property type="match status" value="1"/>
</dbReference>
<accession>A0A9D1K854</accession>
<evidence type="ECO:0000256" key="9">
    <source>
        <dbReference type="ARBA" id="ARBA00022984"/>
    </source>
</evidence>
<dbReference type="Gene3D" id="3.30.1490.20">
    <property type="entry name" value="ATP-grasp fold, A domain"/>
    <property type="match status" value="1"/>
</dbReference>
<dbReference type="SUPFAM" id="SSF56059">
    <property type="entry name" value="Glutathione synthetase ATP-binding domain-like"/>
    <property type="match status" value="1"/>
</dbReference>
<feature type="binding site" evidence="14">
    <location>
        <begin position="190"/>
        <end position="191"/>
    </location>
    <ligand>
        <name>ATP</name>
        <dbReference type="ChEBI" id="CHEBI:30616"/>
    </ligand>
</feature>
<dbReference type="InterPro" id="IPR016185">
    <property type="entry name" value="PreATP-grasp_dom_sf"/>
</dbReference>
<dbReference type="PROSITE" id="PS50975">
    <property type="entry name" value="ATP_GRASP"/>
    <property type="match status" value="1"/>
</dbReference>
<keyword evidence="9 12" id="KW-0573">Peptidoglycan synthesis</keyword>
<keyword evidence="5 14" id="KW-0547">Nucleotide-binding</keyword>
<comment type="cofactor">
    <cofactor evidence="1">
        <name>Mn(2+)</name>
        <dbReference type="ChEBI" id="CHEBI:29035"/>
    </cofactor>
</comment>
<comment type="catalytic activity">
    <reaction evidence="12">
        <text>2 D-alanine + ATP = D-alanyl-D-alanine + ADP + phosphate + H(+)</text>
        <dbReference type="Rhea" id="RHEA:11224"/>
        <dbReference type="ChEBI" id="CHEBI:15378"/>
        <dbReference type="ChEBI" id="CHEBI:30616"/>
        <dbReference type="ChEBI" id="CHEBI:43474"/>
        <dbReference type="ChEBI" id="CHEBI:57416"/>
        <dbReference type="ChEBI" id="CHEBI:57822"/>
        <dbReference type="ChEBI" id="CHEBI:456216"/>
        <dbReference type="EC" id="6.3.2.4"/>
    </reaction>
</comment>
<evidence type="ECO:0000256" key="7">
    <source>
        <dbReference type="ARBA" id="ARBA00022842"/>
    </source>
</evidence>
<name>A0A9D1K854_9FIRM</name>
<dbReference type="NCBIfam" id="NF000091">
    <property type="entry name" value="D_ala_D_ser_VanG"/>
    <property type="match status" value="1"/>
</dbReference>
<dbReference type="HAMAP" id="MF_00047">
    <property type="entry name" value="Dala_Dala_lig"/>
    <property type="match status" value="1"/>
</dbReference>
<feature type="binding site" evidence="14">
    <location>
        <begin position="182"/>
        <end position="184"/>
    </location>
    <ligand>
        <name>ATP</name>
        <dbReference type="ChEBI" id="CHEBI:30616"/>
    </ligand>
</feature>
<reference evidence="18" key="1">
    <citation type="submission" date="2020-10" db="EMBL/GenBank/DDBJ databases">
        <authorList>
            <person name="Gilroy R."/>
        </authorList>
    </citation>
    <scope>NUCLEOTIDE SEQUENCE</scope>
    <source>
        <strain evidence="18">ChiHecec3B27-6122</strain>
    </source>
</reference>
<dbReference type="EMBL" id="DVJS01000034">
    <property type="protein sequence ID" value="HIS96626.1"/>
    <property type="molecule type" value="Genomic_DNA"/>
</dbReference>
<keyword evidence="11 12" id="KW-0961">Cell wall biogenesis/degradation</keyword>
<keyword evidence="10 15" id="KW-0464">Manganese</keyword>
<evidence type="ECO:0000256" key="11">
    <source>
        <dbReference type="ARBA" id="ARBA00023316"/>
    </source>
</evidence>
<dbReference type="Gene3D" id="3.30.470.20">
    <property type="entry name" value="ATP-grasp fold, B domain"/>
    <property type="match status" value="1"/>
</dbReference>
<dbReference type="NCBIfam" id="TIGR01205">
    <property type="entry name" value="D_ala_D_alaTIGR"/>
    <property type="match status" value="1"/>
</dbReference>
<sequence length="352" mass="38541">MDRKLKIAVIFGGCSPEYPVSLESAHSVITNLDREKYELVLLGITKGGEWFRFCGDVSAVGDDSWHERRSDCVPAVISPDRDIHGIMEFRASGVRTTRLDAALPVLHGRFGEDGTVQGLCELAGIPVIGCGTLASALCMDKDRAHRLASLAGVEVPRSVTFSGLPSPDELAGMTEGLPFPLFVKPVRAGSSFGITKVTGPEQLRAAVREALRFDREVIVEEAIEGFEVGCAVMGNRELITGRVDEIEIQGALFDYVEKYNLITSKIHMPARVDADTELRIRETAKRIYRALGCRCFARVDMFLTPTGRLVFNEVNTIPGFTSHSRFPNMMRGVGYDFPALLDALVAFGIEEG</sequence>
<feature type="binding site" evidence="15">
    <location>
        <position position="300"/>
    </location>
    <ligand>
        <name>Mg(2+)</name>
        <dbReference type="ChEBI" id="CHEBI:18420"/>
        <label>1</label>
    </ligand>
</feature>
<evidence type="ECO:0000256" key="3">
    <source>
        <dbReference type="ARBA" id="ARBA00022598"/>
    </source>
</evidence>
<dbReference type="InterPro" id="IPR011095">
    <property type="entry name" value="Dala_Dala_lig_C"/>
</dbReference>
<dbReference type="NCBIfam" id="NF002528">
    <property type="entry name" value="PRK01966.1-4"/>
    <property type="match status" value="1"/>
</dbReference>
<feature type="binding site" evidence="14">
    <location>
        <begin position="220"/>
        <end position="227"/>
    </location>
    <ligand>
        <name>ATP</name>
        <dbReference type="ChEBI" id="CHEBI:30616"/>
    </ligand>
</feature>
<dbReference type="GO" id="GO:0008360">
    <property type="term" value="P:regulation of cell shape"/>
    <property type="evidence" value="ECO:0007669"/>
    <property type="project" value="UniProtKB-KW"/>
</dbReference>
<evidence type="ECO:0000256" key="2">
    <source>
        <dbReference type="ARBA" id="ARBA00010871"/>
    </source>
</evidence>
<dbReference type="Proteomes" id="UP000886876">
    <property type="component" value="Unassembled WGS sequence"/>
</dbReference>
<evidence type="ECO:0000256" key="5">
    <source>
        <dbReference type="ARBA" id="ARBA00022741"/>
    </source>
</evidence>
<dbReference type="Gene3D" id="3.40.50.20">
    <property type="match status" value="1"/>
</dbReference>
<protein>
    <recommendedName>
        <fullName evidence="12">D-alanine--D-alanine ligase</fullName>
        <ecNumber evidence="12">6.3.2.4</ecNumber>
    </recommendedName>
    <alternativeName>
        <fullName evidence="12">D-Ala-D-Ala ligase</fullName>
    </alternativeName>
    <alternativeName>
        <fullName evidence="12">D-alanylalanine synthetase</fullName>
    </alternativeName>
</protein>
<dbReference type="AlphaFoldDB" id="A0A9D1K854"/>
<dbReference type="InterPro" id="IPR005905">
    <property type="entry name" value="D_ala_D_ala"/>
</dbReference>
<organism evidence="18 19">
    <name type="scientific">Candidatus Scatomorpha pullistercoris</name>
    <dbReference type="NCBI Taxonomy" id="2840929"/>
    <lineage>
        <taxon>Bacteria</taxon>
        <taxon>Bacillati</taxon>
        <taxon>Bacillota</taxon>
        <taxon>Clostridia</taxon>
        <taxon>Eubacteriales</taxon>
        <taxon>Candidatus Scatomorpha</taxon>
    </lineage>
</organism>
<feature type="active site" evidence="13">
    <location>
        <position position="17"/>
    </location>
</feature>
<comment type="cofactor">
    <cofactor evidence="15">
        <name>Mg(2+)</name>
        <dbReference type="ChEBI" id="CHEBI:18420"/>
    </cofactor>
    <cofactor evidence="15">
        <name>Mn(2+)</name>
        <dbReference type="ChEBI" id="CHEBI:29035"/>
    </cofactor>
    <text evidence="15">Binds 2 magnesium or manganese ions per subunit.</text>
</comment>
<comment type="caution">
    <text evidence="18">The sequence shown here is derived from an EMBL/GenBank/DDBJ whole genome shotgun (WGS) entry which is preliminary data.</text>
</comment>
<comment type="similarity">
    <text evidence="2 12">Belongs to the D-alanine--D-alanine ligase family.</text>
</comment>